<evidence type="ECO:0008006" key="4">
    <source>
        <dbReference type="Google" id="ProtNLM"/>
    </source>
</evidence>
<name>A9V0J2_MONBE</name>
<feature type="transmembrane region" description="Helical" evidence="1">
    <location>
        <begin position="144"/>
        <end position="165"/>
    </location>
</feature>
<keyword evidence="1" id="KW-0812">Transmembrane</keyword>
<feature type="transmembrane region" description="Helical" evidence="1">
    <location>
        <begin position="23"/>
        <end position="43"/>
    </location>
</feature>
<dbReference type="eggNOG" id="ENOG502S7QY">
    <property type="taxonomic scope" value="Eukaryota"/>
</dbReference>
<dbReference type="KEGG" id="mbr:MONBRDRAFT_8601"/>
<sequence>MKYTIENITTDDTGVPLDLMGDVQYALMWFVAIFVLDFILVRIKWFPEKNSATRYFSLHVIINAYVVFEHLPDIIATYSDPSVAFLGPCNTRGVMAIYALHLYHIAFYQPLDFIDWVHHVVMVVVMLPIAYLLAPGHLLGHGAFYASGLPGGLDYMMLVMIKLGWISKLDEKYYNNYIQLWVRAPGCLVHAWLTYHNYVEAVKRYEDPTIPDRLEYSARPLVEPHIARYAVWVVIITFYWNGQFFLERVIRSHERHIVKAAIEGKKAKAQ</sequence>
<keyword evidence="1" id="KW-1133">Transmembrane helix</keyword>
<dbReference type="EMBL" id="CH991552">
    <property type="protein sequence ID" value="EDQ89161.1"/>
    <property type="molecule type" value="Genomic_DNA"/>
</dbReference>
<dbReference type="OMA" id="ALHLYHI"/>
<dbReference type="RefSeq" id="XP_001746266.1">
    <property type="nucleotide sequence ID" value="XM_001746214.1"/>
</dbReference>
<gene>
    <name evidence="2" type="ORF">MONBRDRAFT_8601</name>
</gene>
<reference evidence="2 3" key="1">
    <citation type="journal article" date="2008" name="Nature">
        <title>The genome of the choanoflagellate Monosiga brevicollis and the origin of metazoans.</title>
        <authorList>
            <consortium name="JGI Sequencing"/>
            <person name="King N."/>
            <person name="Westbrook M.J."/>
            <person name="Young S.L."/>
            <person name="Kuo A."/>
            <person name="Abedin M."/>
            <person name="Chapman J."/>
            <person name="Fairclough S."/>
            <person name="Hellsten U."/>
            <person name="Isogai Y."/>
            <person name="Letunic I."/>
            <person name="Marr M."/>
            <person name="Pincus D."/>
            <person name="Putnam N."/>
            <person name="Rokas A."/>
            <person name="Wright K.J."/>
            <person name="Zuzow R."/>
            <person name="Dirks W."/>
            <person name="Good M."/>
            <person name="Goodstein D."/>
            <person name="Lemons D."/>
            <person name="Li W."/>
            <person name="Lyons J.B."/>
            <person name="Morris A."/>
            <person name="Nichols S."/>
            <person name="Richter D.J."/>
            <person name="Salamov A."/>
            <person name="Bork P."/>
            <person name="Lim W.A."/>
            <person name="Manning G."/>
            <person name="Miller W.T."/>
            <person name="McGinnis W."/>
            <person name="Shapiro H."/>
            <person name="Tjian R."/>
            <person name="Grigoriev I.V."/>
            <person name="Rokhsar D."/>
        </authorList>
    </citation>
    <scope>NUCLEOTIDE SEQUENCE [LARGE SCALE GENOMIC DNA]</scope>
    <source>
        <strain evidence="3">MX1 / ATCC 50154</strain>
    </source>
</reference>
<proteinExistence type="predicted"/>
<protein>
    <recommendedName>
        <fullName evidence="4">TLC domain-containing protein</fullName>
    </recommendedName>
</protein>
<dbReference type="GeneID" id="5891499"/>
<dbReference type="AlphaFoldDB" id="A9V0J2"/>
<evidence type="ECO:0000313" key="3">
    <source>
        <dbReference type="Proteomes" id="UP000001357"/>
    </source>
</evidence>
<organism evidence="2 3">
    <name type="scientific">Monosiga brevicollis</name>
    <name type="common">Choanoflagellate</name>
    <dbReference type="NCBI Taxonomy" id="81824"/>
    <lineage>
        <taxon>Eukaryota</taxon>
        <taxon>Choanoflagellata</taxon>
        <taxon>Craspedida</taxon>
        <taxon>Salpingoecidae</taxon>
        <taxon>Monosiga</taxon>
    </lineage>
</organism>
<feature type="transmembrane region" description="Helical" evidence="1">
    <location>
        <begin position="55"/>
        <end position="71"/>
    </location>
</feature>
<feature type="transmembrane region" description="Helical" evidence="1">
    <location>
        <begin position="83"/>
        <end position="104"/>
    </location>
</feature>
<feature type="transmembrane region" description="Helical" evidence="1">
    <location>
        <begin position="116"/>
        <end position="138"/>
    </location>
</feature>
<dbReference type="Proteomes" id="UP000001357">
    <property type="component" value="Unassembled WGS sequence"/>
</dbReference>
<keyword evidence="3" id="KW-1185">Reference proteome</keyword>
<accession>A9V0J2</accession>
<evidence type="ECO:0000256" key="1">
    <source>
        <dbReference type="SAM" id="Phobius"/>
    </source>
</evidence>
<keyword evidence="1" id="KW-0472">Membrane</keyword>
<evidence type="ECO:0000313" key="2">
    <source>
        <dbReference type="EMBL" id="EDQ89161.1"/>
    </source>
</evidence>
<dbReference type="InParanoid" id="A9V0J2"/>